<dbReference type="AlphaFoldDB" id="A0AAV2CHI5"/>
<evidence type="ECO:0000313" key="1">
    <source>
        <dbReference type="EMBL" id="CAL1356004.1"/>
    </source>
</evidence>
<reference evidence="1 2" key="1">
    <citation type="submission" date="2024-04" db="EMBL/GenBank/DDBJ databases">
        <authorList>
            <person name="Fracassetti M."/>
        </authorList>
    </citation>
    <scope>NUCLEOTIDE SEQUENCE [LARGE SCALE GENOMIC DNA]</scope>
</reference>
<keyword evidence="2" id="KW-1185">Reference proteome</keyword>
<protein>
    <submittedName>
        <fullName evidence="1">Uncharacterized protein</fullName>
    </submittedName>
</protein>
<dbReference type="EMBL" id="OZ034813">
    <property type="protein sequence ID" value="CAL1356004.1"/>
    <property type="molecule type" value="Genomic_DNA"/>
</dbReference>
<organism evidence="1 2">
    <name type="scientific">Linum trigynum</name>
    <dbReference type="NCBI Taxonomy" id="586398"/>
    <lineage>
        <taxon>Eukaryota</taxon>
        <taxon>Viridiplantae</taxon>
        <taxon>Streptophyta</taxon>
        <taxon>Embryophyta</taxon>
        <taxon>Tracheophyta</taxon>
        <taxon>Spermatophyta</taxon>
        <taxon>Magnoliopsida</taxon>
        <taxon>eudicotyledons</taxon>
        <taxon>Gunneridae</taxon>
        <taxon>Pentapetalae</taxon>
        <taxon>rosids</taxon>
        <taxon>fabids</taxon>
        <taxon>Malpighiales</taxon>
        <taxon>Linaceae</taxon>
        <taxon>Linum</taxon>
    </lineage>
</organism>
<gene>
    <name evidence="1" type="ORF">LTRI10_LOCUS3729</name>
</gene>
<accession>A0AAV2CHI5</accession>
<proteinExistence type="predicted"/>
<evidence type="ECO:0000313" key="2">
    <source>
        <dbReference type="Proteomes" id="UP001497516"/>
    </source>
</evidence>
<sequence>MKRRHGKGSAAGDVVTEVTCDNHNPSFDQAPLPQHHKILLTLIPEARCTVPTTHLRFPPNFHRHLAPGSLLDFLRISSSRLFPHRLFLRSPGRPKRPFRAPALTPSL</sequence>
<dbReference type="Proteomes" id="UP001497516">
    <property type="component" value="Chromosome 1"/>
</dbReference>
<name>A0AAV2CHI5_9ROSI</name>